<evidence type="ECO:0000313" key="2">
    <source>
        <dbReference type="Proteomes" id="UP000789524"/>
    </source>
</evidence>
<evidence type="ECO:0000313" key="1">
    <source>
        <dbReference type="EMBL" id="CAG9566554.1"/>
    </source>
</evidence>
<organism evidence="1 2">
    <name type="scientific">Danaus chrysippus</name>
    <name type="common">African queen</name>
    <dbReference type="NCBI Taxonomy" id="151541"/>
    <lineage>
        <taxon>Eukaryota</taxon>
        <taxon>Metazoa</taxon>
        <taxon>Ecdysozoa</taxon>
        <taxon>Arthropoda</taxon>
        <taxon>Hexapoda</taxon>
        <taxon>Insecta</taxon>
        <taxon>Pterygota</taxon>
        <taxon>Neoptera</taxon>
        <taxon>Endopterygota</taxon>
        <taxon>Lepidoptera</taxon>
        <taxon>Glossata</taxon>
        <taxon>Ditrysia</taxon>
        <taxon>Papilionoidea</taxon>
        <taxon>Nymphalidae</taxon>
        <taxon>Danainae</taxon>
        <taxon>Danaini</taxon>
        <taxon>Danaina</taxon>
        <taxon>Danaus</taxon>
        <taxon>Anosia</taxon>
    </lineage>
</organism>
<accession>A0A8J2QNJ9</accession>
<dbReference type="EMBL" id="CAKASE010000057">
    <property type="protein sequence ID" value="CAG9566554.1"/>
    <property type="molecule type" value="Genomic_DNA"/>
</dbReference>
<keyword evidence="2" id="KW-1185">Reference proteome</keyword>
<comment type="caution">
    <text evidence="1">The sequence shown here is derived from an EMBL/GenBank/DDBJ whole genome shotgun (WGS) entry which is preliminary data.</text>
</comment>
<protein>
    <submittedName>
        <fullName evidence="1">(African queen) hypothetical protein</fullName>
    </submittedName>
</protein>
<dbReference type="Proteomes" id="UP000789524">
    <property type="component" value="Unassembled WGS sequence"/>
</dbReference>
<dbReference type="AlphaFoldDB" id="A0A8J2QNJ9"/>
<reference evidence="1" key="1">
    <citation type="submission" date="2021-09" db="EMBL/GenBank/DDBJ databases">
        <authorList>
            <person name="Martin H S."/>
        </authorList>
    </citation>
    <scope>NUCLEOTIDE SEQUENCE</scope>
</reference>
<proteinExistence type="predicted"/>
<sequence>MTLGRVGHKEYYRPIFAVAANRCFAEYLHRIAIRKTNLTFHHCDEAMYTACHSLEFIDSVALRAGCRWLISIMIGSATYWITVAFFCDQAILANEAVERIRNQICLLIHKSREMLRKWREEYSCRLF</sequence>
<name>A0A8J2QNJ9_9NEOP</name>
<gene>
    <name evidence="1" type="ORF">DCHRY22_LOCUS7173</name>
</gene>